<dbReference type="InterPro" id="IPR007419">
    <property type="entry name" value="BFD-like_2Fe2S-bd_dom"/>
</dbReference>
<name>A0A415E0P2_9FIRM</name>
<comment type="caution">
    <text evidence="3">The sequence shown here is derived from an EMBL/GenBank/DDBJ whole genome shotgun (WGS) entry which is preliminary data.</text>
</comment>
<dbReference type="Pfam" id="PF01266">
    <property type="entry name" value="DAO"/>
    <property type="match status" value="1"/>
</dbReference>
<feature type="domain" description="BFD-like [2Fe-2S]-binding" evidence="2">
    <location>
        <begin position="485"/>
        <end position="539"/>
    </location>
</feature>
<dbReference type="PANTHER" id="PTHR42720">
    <property type="entry name" value="GLYCEROL-3-PHOSPHATE DEHYDROGENASE"/>
    <property type="match status" value="1"/>
</dbReference>
<protein>
    <submittedName>
        <fullName evidence="3">FAD/NAD(P)-binding oxidoreductase</fullName>
    </submittedName>
</protein>
<keyword evidence="4" id="KW-1185">Reference proteome</keyword>
<dbReference type="InterPro" id="IPR006076">
    <property type="entry name" value="FAD-dep_OxRdtase"/>
</dbReference>
<evidence type="ECO:0000259" key="2">
    <source>
        <dbReference type="Pfam" id="PF04324"/>
    </source>
</evidence>
<dbReference type="OrthoDB" id="9801699at2"/>
<gene>
    <name evidence="3" type="ORF">DW099_10870</name>
</gene>
<dbReference type="EMBL" id="QRMS01000003">
    <property type="protein sequence ID" value="RHJ87197.1"/>
    <property type="molecule type" value="Genomic_DNA"/>
</dbReference>
<organism evidence="3 4">
    <name type="scientific">Emergencia timonensis</name>
    <dbReference type="NCBI Taxonomy" id="1776384"/>
    <lineage>
        <taxon>Bacteria</taxon>
        <taxon>Bacillati</taxon>
        <taxon>Bacillota</taxon>
        <taxon>Clostridia</taxon>
        <taxon>Peptostreptococcales</taxon>
        <taxon>Anaerovoracaceae</taxon>
        <taxon>Emergencia</taxon>
    </lineage>
</organism>
<dbReference type="Gene3D" id="3.50.50.60">
    <property type="entry name" value="FAD/NAD(P)-binding domain"/>
    <property type="match status" value="1"/>
</dbReference>
<dbReference type="PANTHER" id="PTHR42720:SF1">
    <property type="entry name" value="GLYCEROL 3-PHOSPHATE OXIDASE"/>
    <property type="match status" value="1"/>
</dbReference>
<dbReference type="InterPro" id="IPR036188">
    <property type="entry name" value="FAD/NAD-bd_sf"/>
</dbReference>
<dbReference type="SUPFAM" id="SSF51905">
    <property type="entry name" value="FAD/NAD(P)-binding domain"/>
    <property type="match status" value="1"/>
</dbReference>
<dbReference type="Gene3D" id="1.10.10.1100">
    <property type="entry name" value="BFD-like [2Fe-2S]-binding domain"/>
    <property type="match status" value="1"/>
</dbReference>
<dbReference type="InterPro" id="IPR041854">
    <property type="entry name" value="BFD-like_2Fe2S-bd_dom_sf"/>
</dbReference>
<proteinExistence type="predicted"/>
<dbReference type="CDD" id="cd19946">
    <property type="entry name" value="GlpA-like_Fer2_BFD-like"/>
    <property type="match status" value="1"/>
</dbReference>
<evidence type="ECO:0000313" key="3">
    <source>
        <dbReference type="EMBL" id="RHJ87197.1"/>
    </source>
</evidence>
<dbReference type="RefSeq" id="WP_118335729.1">
    <property type="nucleotide sequence ID" value="NZ_AP025567.1"/>
</dbReference>
<dbReference type="Gene3D" id="3.30.9.10">
    <property type="entry name" value="D-Amino Acid Oxidase, subunit A, domain 2"/>
    <property type="match status" value="1"/>
</dbReference>
<dbReference type="Proteomes" id="UP000284841">
    <property type="component" value="Unassembled WGS sequence"/>
</dbReference>
<sequence>MNIKKVQKRLDIRFGGNVHIADTGYSFRLTGTVDTWNQVVEAGLMCAKSGSKKHIVNDITVPDLEKPCVIQPKISDAALEGRRPDVLVIGGGVVGCAIARELTKEKMEILLIDKEYDVALHASSRNDGMVHPGIDIRPGLLKKKMNNLGNALYDKVCKELDVPFVRSGQFLCFKKISYLPLLVLTIPYWNLTAAGKAHVITGKTLRRLEPGISPEAKCALYFDGAGTVCPYGLTIAFAENAVDNGAEIALNTAVSKMEVKDGRIKSVSTNRGTIYPKIVVNAAGVFAEDIAQMAGDRFFSIHPRKGTNAILDKKARRHIKTIYTLMGTQSKSGHTKGGGIVGTVDGNVLVGPDAAETIEKEDFATHKESIESTFEKHSHAGQWLTTGDIITYFTGIRAATYEEDFIIEKGRLTDNIVHAAGIQSPGLTAAPAIGLQVESLVTELLGEKTKNPKFNPIRKAIIRPKELTDEERANLIKENPDYGQIVCRCEEVSKGEVLDAMRRSLPCDTVDGIKRRVRPGMGRCQGSFCGQQVIRLIAEEKQIPLMQVRKGYPGSEILFGEKGGSREFL</sequence>
<reference evidence="3 4" key="1">
    <citation type="submission" date="2018-08" db="EMBL/GenBank/DDBJ databases">
        <title>A genome reference for cultivated species of the human gut microbiota.</title>
        <authorList>
            <person name="Zou Y."/>
            <person name="Xue W."/>
            <person name="Luo G."/>
        </authorList>
    </citation>
    <scope>NUCLEOTIDE SEQUENCE [LARGE SCALE GENOMIC DNA]</scope>
    <source>
        <strain evidence="3 4">AM07-24</strain>
    </source>
</reference>
<dbReference type="STRING" id="1776384.GCA_900086585_00653"/>
<evidence type="ECO:0000259" key="1">
    <source>
        <dbReference type="Pfam" id="PF01266"/>
    </source>
</evidence>
<dbReference type="AlphaFoldDB" id="A0A415E0P2"/>
<evidence type="ECO:0000313" key="4">
    <source>
        <dbReference type="Proteomes" id="UP000284841"/>
    </source>
</evidence>
<accession>A0A415E0P2</accession>
<feature type="domain" description="FAD dependent oxidoreductase" evidence="1">
    <location>
        <begin position="85"/>
        <end position="435"/>
    </location>
</feature>
<dbReference type="InterPro" id="IPR052745">
    <property type="entry name" value="G3P_Oxidase/Oxidoreductase"/>
</dbReference>
<dbReference type="Pfam" id="PF04324">
    <property type="entry name" value="Fer2_BFD"/>
    <property type="match status" value="1"/>
</dbReference>